<evidence type="ECO:0000313" key="2">
    <source>
        <dbReference type="Proteomes" id="UP001465668"/>
    </source>
</evidence>
<sequence>MTLVFLDLDLARHPWIQASTDEGSPLLLTNVIKRLGYRTYGVVGTDLVYFVSSWMVADVPDSIIGHFLHLMLVQPIADDLEPYAENKTTSDENALIDALTAYSTDHFAYSVVQAQKPLALGLSMADSSVGLAGWIWDFKYAVSDGCPYIEEEIITGPF</sequence>
<keyword evidence="2" id="KW-1185">Reference proteome</keyword>
<dbReference type="InterPro" id="IPR029058">
    <property type="entry name" value="AB_hydrolase_fold"/>
</dbReference>
<protein>
    <submittedName>
        <fullName evidence="1">Epoxide hydrolase N-terminal domain-containing protein</fullName>
    </submittedName>
</protein>
<dbReference type="SUPFAM" id="SSF53474">
    <property type="entry name" value="alpha/beta-Hydrolases"/>
    <property type="match status" value="1"/>
</dbReference>
<proteinExistence type="predicted"/>
<dbReference type="EMBL" id="JARVKM010000001">
    <property type="protein sequence ID" value="KAK9783823.1"/>
    <property type="molecule type" value="Genomic_DNA"/>
</dbReference>
<dbReference type="GO" id="GO:0016787">
    <property type="term" value="F:hydrolase activity"/>
    <property type="evidence" value="ECO:0007669"/>
    <property type="project" value="UniProtKB-KW"/>
</dbReference>
<evidence type="ECO:0000313" key="1">
    <source>
        <dbReference type="EMBL" id="KAK9783823.1"/>
    </source>
</evidence>
<reference evidence="1 2" key="1">
    <citation type="submission" date="2024-02" db="EMBL/GenBank/DDBJ databases">
        <title>First draft genome assembly of two strains of Seiridium cardinale.</title>
        <authorList>
            <person name="Emiliani G."/>
            <person name="Scali E."/>
        </authorList>
    </citation>
    <scope>NUCLEOTIDE SEQUENCE [LARGE SCALE GENOMIC DNA]</scope>
    <source>
        <strain evidence="1 2">BM-138-000479</strain>
    </source>
</reference>
<gene>
    <name evidence="1" type="ORF">SCAR479_00382</name>
</gene>
<name>A0ABR2Y9D3_9PEZI</name>
<comment type="caution">
    <text evidence="1">The sequence shown here is derived from an EMBL/GenBank/DDBJ whole genome shotgun (WGS) entry which is preliminary data.</text>
</comment>
<accession>A0ABR2Y9D3</accession>
<organism evidence="1 2">
    <name type="scientific">Seiridium cardinale</name>
    <dbReference type="NCBI Taxonomy" id="138064"/>
    <lineage>
        <taxon>Eukaryota</taxon>
        <taxon>Fungi</taxon>
        <taxon>Dikarya</taxon>
        <taxon>Ascomycota</taxon>
        <taxon>Pezizomycotina</taxon>
        <taxon>Sordariomycetes</taxon>
        <taxon>Xylariomycetidae</taxon>
        <taxon>Amphisphaeriales</taxon>
        <taxon>Sporocadaceae</taxon>
        <taxon>Seiridium</taxon>
    </lineage>
</organism>
<dbReference type="Gene3D" id="3.40.50.1820">
    <property type="entry name" value="alpha/beta hydrolase"/>
    <property type="match status" value="1"/>
</dbReference>
<dbReference type="Proteomes" id="UP001465668">
    <property type="component" value="Unassembled WGS sequence"/>
</dbReference>
<keyword evidence="1" id="KW-0378">Hydrolase</keyword>